<dbReference type="EMBL" id="JASFZW010000003">
    <property type="protein sequence ID" value="KAK2079118.1"/>
    <property type="molecule type" value="Genomic_DNA"/>
</dbReference>
<comment type="function">
    <text evidence="2">Magnesium transporter that may mediate the influx of magnesium.</text>
</comment>
<feature type="transmembrane region" description="Helical" evidence="2">
    <location>
        <begin position="446"/>
        <end position="471"/>
    </location>
</feature>
<dbReference type="GO" id="GO:0015095">
    <property type="term" value="F:magnesium ion transmembrane transporter activity"/>
    <property type="evidence" value="ECO:0007669"/>
    <property type="project" value="TreeGrafter"/>
</dbReference>
<keyword evidence="2" id="KW-0472">Membrane</keyword>
<keyword evidence="2" id="KW-0812">Transmembrane</keyword>
<protein>
    <recommendedName>
        <fullName evidence="2">Magnesium transporter</fullName>
    </recommendedName>
</protein>
<dbReference type="PANTHER" id="PTHR13890">
    <property type="entry name" value="RNA SPLICING PROTEIN MRS2, MITOCHONDRIAL"/>
    <property type="match status" value="1"/>
</dbReference>
<comment type="caution">
    <text evidence="5">The sequence shown here is derived from an EMBL/GenBank/DDBJ whole genome shotgun (WGS) entry which is preliminary data.</text>
</comment>
<keyword evidence="3" id="KW-0175">Coiled coil</keyword>
<evidence type="ECO:0000256" key="1">
    <source>
        <dbReference type="ARBA" id="ARBA00007535"/>
    </source>
</evidence>
<dbReference type="Gene3D" id="1.20.58.340">
    <property type="entry name" value="Magnesium transport protein CorA, transmembrane region"/>
    <property type="match status" value="1"/>
</dbReference>
<feature type="region of interest" description="Disordered" evidence="4">
    <location>
        <begin position="343"/>
        <end position="388"/>
    </location>
</feature>
<dbReference type="InterPro" id="IPR039204">
    <property type="entry name" value="MRS2-like"/>
</dbReference>
<dbReference type="AlphaFoldDB" id="A0AAD9IIV1"/>
<gene>
    <name evidence="5" type="ORF">QBZ16_002809</name>
</gene>
<sequence length="514" mass="55768">MTALPGADTPLGLEEEHVSLLLENGSAEAALRELELPGKPRGALAAAPGPVRKWLTVSPDGQTSLLELDRLSVTQQLGVQLRDLRLLDPQLAASYPSALLARDRAIVLNLEFLKCIISLDAVLVTNLGDPLTLRFVSVLQRRLAERELLRDQRQREVPPGAGADAASRPPLAKHGGAHGALLQDLPFELRVLEAALEAVGGNLEQLAEELESTAHPALDALTGKVTTGALERVRRIKARMVRLNTRVETLREVLEKFLNDDEDMKDLNLTAKEWKRQEQQLGHSDSWDPEHLSLVPGALEFALDFERAAGPRTQSPLPAPDAAPPPPAEEDAWEGIARNQARLPSQQSTGAASASARPKASGRAPGERAAASPTASRSSSSSSSSTSIDSNAADVAVVEMLLEPYFMQLDNTFNKLQTLYEYVDDTEDFINIELDSKRNQIIRMQIILTSFNASVAIVTAMTSLFAMNLAMMPGDNWHGQGPYSWFVSISIASGVGALACFFAVLAFARYKRIL</sequence>
<feature type="compositionally biased region" description="Pro residues" evidence="4">
    <location>
        <begin position="317"/>
        <end position="327"/>
    </location>
</feature>
<proteinExistence type="inferred from homology"/>
<accession>A0AAD9IIV1</accession>
<dbReference type="Pfam" id="PF22099">
    <property type="entry name" value="MRS2-like"/>
    <property type="match status" value="2"/>
</dbReference>
<feature type="region of interest" description="Disordered" evidence="4">
    <location>
        <begin position="150"/>
        <end position="172"/>
    </location>
</feature>
<keyword evidence="2" id="KW-1133">Transmembrane helix</keyword>
<dbReference type="PANTHER" id="PTHR13890:SF31">
    <property type="entry name" value="MAGNESIUM TRANSPORTER MRS2-2-RELATED"/>
    <property type="match status" value="1"/>
</dbReference>
<keyword evidence="6" id="KW-1185">Reference proteome</keyword>
<evidence type="ECO:0000313" key="6">
    <source>
        <dbReference type="Proteomes" id="UP001255856"/>
    </source>
</evidence>
<comment type="similarity">
    <text evidence="1 2">Belongs to the CorA metal ion transporter (MIT) (TC 1.A.35.5) family.</text>
</comment>
<feature type="region of interest" description="Disordered" evidence="4">
    <location>
        <begin position="310"/>
        <end position="330"/>
    </location>
</feature>
<keyword evidence="2" id="KW-0460">Magnesium</keyword>
<feature type="coiled-coil region" evidence="3">
    <location>
        <begin position="233"/>
        <end position="260"/>
    </location>
</feature>
<feature type="transmembrane region" description="Helical" evidence="2">
    <location>
        <begin position="483"/>
        <end position="508"/>
    </location>
</feature>
<evidence type="ECO:0000256" key="4">
    <source>
        <dbReference type="SAM" id="MobiDB-lite"/>
    </source>
</evidence>
<evidence type="ECO:0000313" key="5">
    <source>
        <dbReference type="EMBL" id="KAK2079118.1"/>
    </source>
</evidence>
<evidence type="ECO:0000256" key="2">
    <source>
        <dbReference type="RuleBase" id="RU366041"/>
    </source>
</evidence>
<feature type="compositionally biased region" description="Low complexity" evidence="4">
    <location>
        <begin position="345"/>
        <end position="356"/>
    </location>
</feature>
<organism evidence="5 6">
    <name type="scientific">Prototheca wickerhamii</name>
    <dbReference type="NCBI Taxonomy" id="3111"/>
    <lineage>
        <taxon>Eukaryota</taxon>
        <taxon>Viridiplantae</taxon>
        <taxon>Chlorophyta</taxon>
        <taxon>core chlorophytes</taxon>
        <taxon>Trebouxiophyceae</taxon>
        <taxon>Chlorellales</taxon>
        <taxon>Chlorellaceae</taxon>
        <taxon>Prototheca</taxon>
    </lineage>
</organism>
<reference evidence="5" key="1">
    <citation type="submission" date="2021-01" db="EMBL/GenBank/DDBJ databases">
        <authorList>
            <person name="Eckstrom K.M.E."/>
        </authorList>
    </citation>
    <scope>NUCLEOTIDE SEQUENCE</scope>
    <source>
        <strain evidence="5">UVCC 0001</strain>
    </source>
</reference>
<dbReference type="CDD" id="cd12823">
    <property type="entry name" value="Mrs2_Mfm1p-like"/>
    <property type="match status" value="1"/>
</dbReference>
<dbReference type="Proteomes" id="UP001255856">
    <property type="component" value="Unassembled WGS sequence"/>
</dbReference>
<feature type="compositionally biased region" description="Low complexity" evidence="4">
    <location>
        <begin position="369"/>
        <end position="388"/>
    </location>
</feature>
<dbReference type="Gene3D" id="2.40.128.330">
    <property type="match status" value="1"/>
</dbReference>
<comment type="subcellular location">
    <subcellularLocation>
        <location evidence="2">Membrane</location>
        <topology evidence="2">Multi-pass membrane protein</topology>
    </subcellularLocation>
</comment>
<keyword evidence="2" id="KW-0813">Transport</keyword>
<keyword evidence="2" id="KW-0406">Ion transport</keyword>
<name>A0AAD9IIV1_PROWI</name>
<evidence type="ECO:0000256" key="3">
    <source>
        <dbReference type="SAM" id="Coils"/>
    </source>
</evidence>
<dbReference type="GO" id="GO:0016020">
    <property type="term" value="C:membrane"/>
    <property type="evidence" value="ECO:0007669"/>
    <property type="project" value="UniProtKB-SubCell"/>
</dbReference>